<accession>A0A0D2IXL5</accession>
<keyword evidence="1" id="KW-1133">Transmembrane helix</keyword>
<dbReference type="Proteomes" id="UP000032233">
    <property type="component" value="Unassembled WGS sequence"/>
</dbReference>
<evidence type="ECO:0008006" key="4">
    <source>
        <dbReference type="Google" id="ProtNLM"/>
    </source>
</evidence>
<dbReference type="AlphaFoldDB" id="A0A0D2IXL5"/>
<keyword evidence="1" id="KW-0472">Membrane</keyword>
<sequence>MKTRFLNRLSKENRAPGIFHGPGFFACVFFSLFALVLVLGRPDCLAAPRAVIQEANLALPGPIYTGQKASGKFVIFNKGDQDLEIKQVSPG</sequence>
<evidence type="ECO:0000313" key="3">
    <source>
        <dbReference type="Proteomes" id="UP000032233"/>
    </source>
</evidence>
<proteinExistence type="predicted"/>
<name>A0A0D2IXL5_9BACT</name>
<comment type="caution">
    <text evidence="2">The sequence shown here is derived from an EMBL/GenBank/DDBJ whole genome shotgun (WGS) entry which is preliminary data.</text>
</comment>
<protein>
    <recommendedName>
        <fullName evidence="4">DUF1573 domain-containing protein</fullName>
    </recommendedName>
</protein>
<dbReference type="RefSeq" id="WP_056009697.1">
    <property type="nucleotide sequence ID" value="NZ_AZAC01000083.1"/>
</dbReference>
<feature type="transmembrane region" description="Helical" evidence="1">
    <location>
        <begin position="21"/>
        <end position="40"/>
    </location>
</feature>
<dbReference type="EMBL" id="AZAC01000083">
    <property type="protein sequence ID" value="KIX10799.1"/>
    <property type="molecule type" value="Genomic_DNA"/>
</dbReference>
<evidence type="ECO:0000256" key="1">
    <source>
        <dbReference type="SAM" id="Phobius"/>
    </source>
</evidence>
<dbReference type="InParanoid" id="A0A0D2IXL5"/>
<gene>
    <name evidence="2" type="ORF">X474_27890</name>
</gene>
<dbReference type="PROSITE" id="PS51257">
    <property type="entry name" value="PROKAR_LIPOPROTEIN"/>
    <property type="match status" value="1"/>
</dbReference>
<evidence type="ECO:0000313" key="2">
    <source>
        <dbReference type="EMBL" id="KIX10799.1"/>
    </source>
</evidence>
<reference evidence="2 3" key="1">
    <citation type="submission" date="2013-11" db="EMBL/GenBank/DDBJ databases">
        <title>Metagenomic analysis of a methanogenic consortium involved in long chain n-alkane degradation.</title>
        <authorList>
            <person name="Davidova I.A."/>
            <person name="Callaghan A.V."/>
            <person name="Wawrik B."/>
            <person name="Pruitt S."/>
            <person name="Marks C."/>
            <person name="Duncan K.E."/>
            <person name="Suflita J.M."/>
        </authorList>
    </citation>
    <scope>NUCLEOTIDE SEQUENCE [LARGE SCALE GENOMIC DNA]</scope>
    <source>
        <strain evidence="2 3">SPR</strain>
    </source>
</reference>
<keyword evidence="3" id="KW-1185">Reference proteome</keyword>
<keyword evidence="1" id="KW-0812">Transmembrane</keyword>
<organism evidence="2 3">
    <name type="scientific">Dethiosulfatarculus sandiegensis</name>
    <dbReference type="NCBI Taxonomy" id="1429043"/>
    <lineage>
        <taxon>Bacteria</taxon>
        <taxon>Pseudomonadati</taxon>
        <taxon>Thermodesulfobacteriota</taxon>
        <taxon>Desulfarculia</taxon>
        <taxon>Desulfarculales</taxon>
        <taxon>Desulfarculaceae</taxon>
        <taxon>Dethiosulfatarculus</taxon>
    </lineage>
</organism>
<dbReference type="STRING" id="1429043.X474_27890"/>